<dbReference type="RefSeq" id="XP_001730904.1">
    <property type="nucleotide sequence ID" value="XM_001730852.1"/>
</dbReference>
<feature type="domain" description="AATF leucine zipper-containing" evidence="5">
    <location>
        <begin position="236"/>
        <end position="358"/>
    </location>
</feature>
<dbReference type="GO" id="GO:0005730">
    <property type="term" value="C:nucleolus"/>
    <property type="evidence" value="ECO:0007669"/>
    <property type="project" value="TreeGrafter"/>
</dbReference>
<dbReference type="GO" id="GO:0000462">
    <property type="term" value="P:maturation of SSU-rRNA from tricistronic rRNA transcript (SSU-rRNA, 5.8S rRNA, LSU-rRNA)"/>
    <property type="evidence" value="ECO:0007669"/>
    <property type="project" value="TreeGrafter"/>
</dbReference>
<dbReference type="Proteomes" id="UP000008837">
    <property type="component" value="Unassembled WGS sequence"/>
</dbReference>
<feature type="region of interest" description="Disordered" evidence="3">
    <location>
        <begin position="30"/>
        <end position="209"/>
    </location>
</feature>
<evidence type="ECO:0000259" key="5">
    <source>
        <dbReference type="Pfam" id="PF13339"/>
    </source>
</evidence>
<name>A8PZA7_MALGO</name>
<dbReference type="OrthoDB" id="5783963at2759"/>
<evidence type="ECO:0000256" key="3">
    <source>
        <dbReference type="SAM" id="MobiDB-lite"/>
    </source>
</evidence>
<dbReference type="VEuPathDB" id="FungiDB:MGL_1903"/>
<evidence type="ECO:0000313" key="7">
    <source>
        <dbReference type="Proteomes" id="UP000008837"/>
    </source>
</evidence>
<evidence type="ECO:0000256" key="1">
    <source>
        <dbReference type="ARBA" id="ARBA00008966"/>
    </source>
</evidence>
<dbReference type="KEGG" id="mgl:MGL_1903"/>
<dbReference type="InterPro" id="IPR025160">
    <property type="entry name" value="AATF"/>
</dbReference>
<dbReference type="OMA" id="INFMAPN"/>
<gene>
    <name evidence="6" type="ORF">MGL_1903</name>
</gene>
<keyword evidence="7" id="KW-1185">Reference proteome</keyword>
<feature type="compositionally biased region" description="Acidic residues" evidence="3">
    <location>
        <begin position="99"/>
        <end position="115"/>
    </location>
</feature>
<organism evidence="6 7">
    <name type="scientific">Malassezia globosa (strain ATCC MYA-4612 / CBS 7966)</name>
    <name type="common">Dandruff-associated fungus</name>
    <dbReference type="NCBI Taxonomy" id="425265"/>
    <lineage>
        <taxon>Eukaryota</taxon>
        <taxon>Fungi</taxon>
        <taxon>Dikarya</taxon>
        <taxon>Basidiomycota</taxon>
        <taxon>Ustilaginomycotina</taxon>
        <taxon>Malasseziomycetes</taxon>
        <taxon>Malasseziales</taxon>
        <taxon>Malasseziaceae</taxon>
        <taxon>Malassezia</taxon>
    </lineage>
</organism>
<dbReference type="Pfam" id="PF13339">
    <property type="entry name" value="AATF-Che1"/>
    <property type="match status" value="1"/>
</dbReference>
<evidence type="ECO:0000313" key="6">
    <source>
        <dbReference type="EMBL" id="EDP43690.1"/>
    </source>
</evidence>
<dbReference type="Pfam" id="PF08164">
    <property type="entry name" value="TRAUB"/>
    <property type="match status" value="1"/>
</dbReference>
<evidence type="ECO:0000259" key="4">
    <source>
        <dbReference type="Pfam" id="PF08164"/>
    </source>
</evidence>
<dbReference type="STRING" id="425265.A8PZA7"/>
<feature type="region of interest" description="Disordered" evidence="3">
    <location>
        <begin position="417"/>
        <end position="436"/>
    </location>
</feature>
<dbReference type="GeneID" id="5855211"/>
<comment type="caution">
    <text evidence="6">The sequence shown here is derived from an EMBL/GenBank/DDBJ whole genome shotgun (WGS) entry which is preliminary data.</text>
</comment>
<protein>
    <recommendedName>
        <fullName evidence="2">Protein BFR2</fullName>
    </recommendedName>
</protein>
<proteinExistence type="inferred from homology"/>
<dbReference type="EMBL" id="AAYY01000006">
    <property type="protein sequence ID" value="EDP43690.1"/>
    <property type="molecule type" value="Genomic_DNA"/>
</dbReference>
<evidence type="ECO:0000256" key="2">
    <source>
        <dbReference type="ARBA" id="ARBA00013850"/>
    </source>
</evidence>
<sequence>MSRLNLDALLKVAPEGAYQLQVCLPLAIDPENEYEDKDPSENESSDNDEHMTEAAARQHYVDVGPSQMRRKARLTESDALEKPQYKGVKASRAEMFGDGSDDDDDGDDENYDDDESKLKPSDNGDQEDDDEDDDEDEDEEVTEDEDEDKDEDENEDENEEMTEDEDRDEGEDEGVDQDHNDKTAIKARLDIKSDPSISRKKASTNMGSARAATTVAMQEKESQTVLDQIREKRAHDARKGQHVRKQIRNWEKALRLRISFQKLVTGASRLPPPAMLEHYFQCAPTARDDIDKAAAELEDIAAQLLDIRMQLWKVNVPATSLELDKHVRVEASQSKALEDLEQVLQPYIHHLLTRWSNKIASAPDSRNAGASARLQLRAMNQGIVDQIEQALAGDGMDRLVNRTRVWRADDVQRLGVQPWHEGKEAEADSNSQPTTDVNVFDDSDFYSQLLRDLIDNAGIMEAGTSSAATDALHTRKRKRNVDVRASKGRRLRYDVMEKVQNFMPPIPKTAWDEAQTERLFSRLASVTGAPSNASAAEETIPPQDVADLSAHGDGFRLLG</sequence>
<feature type="compositionally biased region" description="Acidic residues" evidence="3">
    <location>
        <begin position="30"/>
        <end position="46"/>
    </location>
</feature>
<feature type="compositionally biased region" description="Basic and acidic residues" evidence="3">
    <location>
        <begin position="176"/>
        <end position="193"/>
    </location>
</feature>
<accession>A8PZA7</accession>
<dbReference type="InParanoid" id="A8PZA7"/>
<dbReference type="PANTHER" id="PTHR15565">
    <property type="entry name" value="AATF PROTEIN APOPTOSIS ANTAGONIZING TRANSCRIPTION FACTOR"/>
    <property type="match status" value="1"/>
</dbReference>
<feature type="compositionally biased region" description="Acidic residues" evidence="3">
    <location>
        <begin position="124"/>
        <end position="175"/>
    </location>
</feature>
<dbReference type="InterPro" id="IPR012617">
    <property type="entry name" value="AATF_C"/>
</dbReference>
<feature type="domain" description="Apoptosis-antagonizing transcription factor C-terminal" evidence="4">
    <location>
        <begin position="446"/>
        <end position="523"/>
    </location>
</feature>
<dbReference type="InterPro" id="IPR039223">
    <property type="entry name" value="AATF/Bfr2"/>
</dbReference>
<dbReference type="FunCoup" id="A8PZA7">
    <property type="interactions" value="437"/>
</dbReference>
<dbReference type="AlphaFoldDB" id="A8PZA7"/>
<comment type="similarity">
    <text evidence="1">Belongs to the AATF family.</text>
</comment>
<dbReference type="PANTHER" id="PTHR15565:SF0">
    <property type="entry name" value="PROTEIN AATF"/>
    <property type="match status" value="1"/>
</dbReference>
<feature type="compositionally biased region" description="Basic and acidic residues" evidence="3">
    <location>
        <begin position="73"/>
        <end position="84"/>
    </location>
</feature>
<reference evidence="6 7" key="1">
    <citation type="journal article" date="2007" name="Proc. Natl. Acad. Sci. U.S.A.">
        <title>Dandruff-associated Malassezia genomes reveal convergent and divergent virulence traits shared with plant and human fungal pathogens.</title>
        <authorList>
            <person name="Xu J."/>
            <person name="Saunders C.W."/>
            <person name="Hu P."/>
            <person name="Grant R.A."/>
            <person name="Boekhout T."/>
            <person name="Kuramae E.E."/>
            <person name="Kronstad J.W."/>
            <person name="Deangelis Y.M."/>
            <person name="Reeder N.L."/>
            <person name="Johnstone K.R."/>
            <person name="Leland M."/>
            <person name="Fieno A.M."/>
            <person name="Begley W.M."/>
            <person name="Sun Y."/>
            <person name="Lacey M.P."/>
            <person name="Chaudhary T."/>
            <person name="Keough T."/>
            <person name="Chu L."/>
            <person name="Sears R."/>
            <person name="Yuan B."/>
            <person name="Dawson T.L.Jr."/>
        </authorList>
    </citation>
    <scope>NUCLEOTIDE SEQUENCE [LARGE SCALE GENOMIC DNA]</scope>
    <source>
        <strain evidence="7">ATCC MYA-4612 / CBS 7966</strain>
    </source>
</reference>